<evidence type="ECO:0000256" key="3">
    <source>
        <dbReference type="ARBA" id="ARBA00022722"/>
    </source>
</evidence>
<comment type="subcellular location">
    <subcellularLocation>
        <location evidence="6">Nucleus</location>
    </subcellularLocation>
</comment>
<dbReference type="GO" id="GO:0046872">
    <property type="term" value="F:metal ion binding"/>
    <property type="evidence" value="ECO:0007669"/>
    <property type="project" value="UniProtKB-KW"/>
</dbReference>
<comment type="similarity">
    <text evidence="2 6">Belongs to the DXO/Dom3Z family.</text>
</comment>
<dbReference type="OrthoDB" id="5853397at2759"/>
<dbReference type="GO" id="GO:0000166">
    <property type="term" value="F:nucleotide binding"/>
    <property type="evidence" value="ECO:0007669"/>
    <property type="project" value="UniProtKB-KW"/>
</dbReference>
<dbReference type="GO" id="GO:0005829">
    <property type="term" value="C:cytosol"/>
    <property type="evidence" value="ECO:0007669"/>
    <property type="project" value="TreeGrafter"/>
</dbReference>
<accession>A0A9P7B8V3</accession>
<evidence type="ECO:0000259" key="7">
    <source>
        <dbReference type="Pfam" id="PF08652"/>
    </source>
</evidence>
<evidence type="ECO:0000256" key="6">
    <source>
        <dbReference type="RuleBase" id="RU367113"/>
    </source>
</evidence>
<sequence>MAEVEEYDPDTTSENYIDHITTNLNKLKLKKKTGNTKRKYRGRKSGTKCKTNTVIPFYTFNHSNKLYLPNNPKELFISKEEVGLYKNGTFTDDNSKQSKSKTMPILKQNIALLYDKPITECRPLKNDFIGADLYENLEKYNAMDDKTLDSIEPCMKYIETQNVPTNNTDEKIVTIVSARHHIVEIGMSLFNSNERDKDVTFIVTYLDCGLLLFSQDALNKSFQKGGIYSNDPIFKKICFSGFAFEDLITSEDVKEPAFSIVKAKLNDEINLVLRCEMDAYNLEKNIYSELKCYADLKMKSPQHRKKLLKTWLQTALCPESDIIIGIRNPTDGILHDILQYTRTTLYRKFNNRNLTPFNKDFNYNANIAVEWTQHCLKSVSRLVKLNIDRGIKVPQSFKIKIDSLHNISIRKLQSTPHGVEIPNL</sequence>
<evidence type="ECO:0000256" key="4">
    <source>
        <dbReference type="ARBA" id="ARBA00044676"/>
    </source>
</evidence>
<dbReference type="InterPro" id="IPR039039">
    <property type="entry name" value="RAI1-like_fam"/>
</dbReference>
<protein>
    <recommendedName>
        <fullName evidence="6">Decapping nuclease</fullName>
        <ecNumber evidence="6">3.6.1.-</ecNumber>
    </recommendedName>
</protein>
<dbReference type="PANTHER" id="PTHR12395">
    <property type="entry name" value="DOM-3 RELATED"/>
    <property type="match status" value="1"/>
</dbReference>
<feature type="domain" description="RAI1-like" evidence="7">
    <location>
        <begin position="117"/>
        <end position="413"/>
    </location>
</feature>
<keyword evidence="9" id="KW-1185">Reference proteome</keyword>
<dbReference type="Pfam" id="PF08652">
    <property type="entry name" value="RAI1"/>
    <property type="match status" value="1"/>
</dbReference>
<proteinExistence type="inferred from homology"/>
<name>A0A9P7B8V3_MAUEX</name>
<dbReference type="GO" id="GO:0005634">
    <property type="term" value="C:nucleus"/>
    <property type="evidence" value="ECO:0007669"/>
    <property type="project" value="UniProtKB-SubCell"/>
</dbReference>
<evidence type="ECO:0000313" key="8">
    <source>
        <dbReference type="EMBL" id="KAG0666557.1"/>
    </source>
</evidence>
<dbReference type="AlphaFoldDB" id="A0A9P7B8V3"/>
<comment type="function">
    <text evidence="6">Decapping enzyme for NAD-capped RNAs: specifically hydrolyzes the nicotinamide adenine dinucleotide (NAD) cap from a subset of RNAs by removing the entire NAD moiety from the 5'-end of an NAD-capped RNA.</text>
</comment>
<comment type="catalytic activity">
    <reaction evidence="4">
        <text>a 5'-end (N(7)-methyl 5'-triphosphoguanosine)-ribonucleoside-ribonucleotide in mRNA + H2O = a (N(7)-methyl 5'-triphosphoguanosine)-nucleoside + a 5'-end phospho-ribonucleoside in mRNA + H(+)</text>
        <dbReference type="Rhea" id="RHEA:66928"/>
        <dbReference type="Rhea" id="RHEA-COMP:15692"/>
        <dbReference type="Rhea" id="RHEA-COMP:17313"/>
        <dbReference type="ChEBI" id="CHEBI:15377"/>
        <dbReference type="ChEBI" id="CHEBI:15378"/>
        <dbReference type="ChEBI" id="CHEBI:138282"/>
        <dbReference type="ChEBI" id="CHEBI:172876"/>
        <dbReference type="ChEBI" id="CHEBI:172877"/>
    </reaction>
    <physiologicalReaction direction="left-to-right" evidence="4">
        <dbReference type="Rhea" id="RHEA:66929"/>
    </physiologicalReaction>
</comment>
<keyword evidence="6" id="KW-0547">Nucleotide-binding</keyword>
<comment type="caution">
    <text evidence="8">The sequence shown here is derived from an EMBL/GenBank/DDBJ whole genome shotgun (WGS) entry which is preliminary data.</text>
</comment>
<dbReference type="GO" id="GO:0000956">
    <property type="term" value="P:nuclear-transcribed mRNA catabolic process"/>
    <property type="evidence" value="ECO:0007669"/>
    <property type="project" value="TreeGrafter"/>
</dbReference>
<keyword evidence="3 6" id="KW-0540">Nuclease</keyword>
<dbReference type="GO" id="GO:0003723">
    <property type="term" value="F:RNA binding"/>
    <property type="evidence" value="ECO:0007669"/>
    <property type="project" value="UniProtKB-KW"/>
</dbReference>
<keyword evidence="6" id="KW-0694">RNA-binding</keyword>
<evidence type="ECO:0000313" key="9">
    <source>
        <dbReference type="Proteomes" id="UP000750334"/>
    </source>
</evidence>
<evidence type="ECO:0000256" key="1">
    <source>
        <dbReference type="ARBA" id="ARBA00001968"/>
    </source>
</evidence>
<dbReference type="GO" id="GO:0004518">
    <property type="term" value="F:nuclease activity"/>
    <property type="evidence" value="ECO:0007669"/>
    <property type="project" value="UniProtKB-KW"/>
</dbReference>
<evidence type="ECO:0000256" key="5">
    <source>
        <dbReference type="ARBA" id="ARBA00048124"/>
    </source>
</evidence>
<keyword evidence="6" id="KW-0479">Metal-binding</keyword>
<dbReference type="PANTHER" id="PTHR12395:SF25">
    <property type="entry name" value="DECAPPING AND EXORIBONUCLEASE PROTEIN 1"/>
    <property type="match status" value="1"/>
</dbReference>
<organism evidence="8 9">
    <name type="scientific">Maudiozyma exigua</name>
    <name type="common">Yeast</name>
    <name type="synonym">Kazachstania exigua</name>
    <dbReference type="NCBI Taxonomy" id="34358"/>
    <lineage>
        <taxon>Eukaryota</taxon>
        <taxon>Fungi</taxon>
        <taxon>Dikarya</taxon>
        <taxon>Ascomycota</taxon>
        <taxon>Saccharomycotina</taxon>
        <taxon>Saccharomycetes</taxon>
        <taxon>Saccharomycetales</taxon>
        <taxon>Saccharomycetaceae</taxon>
        <taxon>Maudiozyma</taxon>
    </lineage>
</organism>
<evidence type="ECO:0000256" key="2">
    <source>
        <dbReference type="ARBA" id="ARBA00006562"/>
    </source>
</evidence>
<reference evidence="8 9" key="1">
    <citation type="submission" date="2020-11" db="EMBL/GenBank/DDBJ databases">
        <title>Kefir isolates.</title>
        <authorList>
            <person name="Marcisauskas S."/>
            <person name="Kim Y."/>
            <person name="Blasche S."/>
        </authorList>
    </citation>
    <scope>NUCLEOTIDE SEQUENCE [LARGE SCALE GENOMIC DNA]</scope>
    <source>
        <strain evidence="8 9">OG2</strain>
    </source>
</reference>
<dbReference type="GO" id="GO:0034353">
    <property type="term" value="F:mRNA 5'-diphosphatase activity"/>
    <property type="evidence" value="ECO:0007669"/>
    <property type="project" value="TreeGrafter"/>
</dbReference>
<dbReference type="InterPro" id="IPR013961">
    <property type="entry name" value="RAI1"/>
</dbReference>
<dbReference type="EC" id="3.6.1.-" evidence="6"/>
<keyword evidence="6" id="KW-0378">Hydrolase</keyword>
<dbReference type="EMBL" id="PUHR01000103">
    <property type="protein sequence ID" value="KAG0666557.1"/>
    <property type="molecule type" value="Genomic_DNA"/>
</dbReference>
<keyword evidence="6" id="KW-0539">Nucleus</keyword>
<dbReference type="Proteomes" id="UP000750334">
    <property type="component" value="Unassembled WGS sequence"/>
</dbReference>
<dbReference type="GO" id="GO:0110155">
    <property type="term" value="P:NAD-cap decapping"/>
    <property type="evidence" value="ECO:0007669"/>
    <property type="project" value="TreeGrafter"/>
</dbReference>
<comment type="cofactor">
    <cofactor evidence="1 6">
        <name>a divalent metal cation</name>
        <dbReference type="ChEBI" id="CHEBI:60240"/>
    </cofactor>
</comment>
<gene>
    <name evidence="8" type="primary">DXO1</name>
    <name evidence="8" type="ORF">C6P45_000211</name>
</gene>
<comment type="catalytic activity">
    <reaction evidence="5">
        <text>a 5'-end NAD(+)-phospho-ribonucleoside in mRNA + H2O = a 5'-end phospho-ribonucleoside in mRNA + NAD(+) + H(+)</text>
        <dbReference type="Rhea" id="RHEA:60880"/>
        <dbReference type="Rhea" id="RHEA-COMP:15692"/>
        <dbReference type="Rhea" id="RHEA-COMP:15698"/>
        <dbReference type="ChEBI" id="CHEBI:15377"/>
        <dbReference type="ChEBI" id="CHEBI:15378"/>
        <dbReference type="ChEBI" id="CHEBI:57540"/>
        <dbReference type="ChEBI" id="CHEBI:138282"/>
        <dbReference type="ChEBI" id="CHEBI:144029"/>
    </reaction>
    <physiologicalReaction direction="left-to-right" evidence="5">
        <dbReference type="Rhea" id="RHEA:60881"/>
    </physiologicalReaction>
</comment>